<name>A0ABN2X9U7_9ACTN</name>
<evidence type="ECO:0000313" key="3">
    <source>
        <dbReference type="Proteomes" id="UP001500897"/>
    </source>
</evidence>
<feature type="region of interest" description="Disordered" evidence="1">
    <location>
        <begin position="50"/>
        <end position="140"/>
    </location>
</feature>
<accession>A0ABN2X9U7</accession>
<gene>
    <name evidence="2" type="ORF">GCM10009759_45720</name>
</gene>
<dbReference type="EMBL" id="BAAANS010000032">
    <property type="protein sequence ID" value="GAA2107030.1"/>
    <property type="molecule type" value="Genomic_DNA"/>
</dbReference>
<sequence length="140" mass="13712">MIGPAPVSRTSESRAAGPVGISTLDGFGGGLLLAGAEGAADAAEPWSVEIAARASAAPPPEPPQAASGAARTSRTAAAHGRRTAVRGCGSTVVSPGGGPARQPGGALVSVCREGRDASTGTPRVRPRPHALRRSGPPVIL</sequence>
<feature type="compositionally biased region" description="Low complexity" evidence="1">
    <location>
        <begin position="64"/>
        <end position="78"/>
    </location>
</feature>
<protein>
    <submittedName>
        <fullName evidence="2">Uncharacterized protein</fullName>
    </submittedName>
</protein>
<dbReference type="Proteomes" id="UP001500897">
    <property type="component" value="Unassembled WGS sequence"/>
</dbReference>
<feature type="region of interest" description="Disordered" evidence="1">
    <location>
        <begin position="1"/>
        <end position="21"/>
    </location>
</feature>
<evidence type="ECO:0000256" key="1">
    <source>
        <dbReference type="SAM" id="MobiDB-lite"/>
    </source>
</evidence>
<reference evidence="2 3" key="1">
    <citation type="journal article" date="2019" name="Int. J. Syst. Evol. Microbiol.">
        <title>The Global Catalogue of Microorganisms (GCM) 10K type strain sequencing project: providing services to taxonomists for standard genome sequencing and annotation.</title>
        <authorList>
            <consortium name="The Broad Institute Genomics Platform"/>
            <consortium name="The Broad Institute Genome Sequencing Center for Infectious Disease"/>
            <person name="Wu L."/>
            <person name="Ma J."/>
        </authorList>
    </citation>
    <scope>NUCLEOTIDE SEQUENCE [LARGE SCALE GENOMIC DNA]</scope>
    <source>
        <strain evidence="2 3">JCM 14559</strain>
    </source>
</reference>
<evidence type="ECO:0000313" key="2">
    <source>
        <dbReference type="EMBL" id="GAA2107030.1"/>
    </source>
</evidence>
<organism evidence="2 3">
    <name type="scientific">Kitasatospora saccharophila</name>
    <dbReference type="NCBI Taxonomy" id="407973"/>
    <lineage>
        <taxon>Bacteria</taxon>
        <taxon>Bacillati</taxon>
        <taxon>Actinomycetota</taxon>
        <taxon>Actinomycetes</taxon>
        <taxon>Kitasatosporales</taxon>
        <taxon>Streptomycetaceae</taxon>
        <taxon>Kitasatospora</taxon>
    </lineage>
</organism>
<comment type="caution">
    <text evidence="2">The sequence shown here is derived from an EMBL/GenBank/DDBJ whole genome shotgun (WGS) entry which is preliminary data.</text>
</comment>
<proteinExistence type="predicted"/>
<keyword evidence="3" id="KW-1185">Reference proteome</keyword>